<evidence type="ECO:0000313" key="10">
    <source>
        <dbReference type="Proteomes" id="UP000641588"/>
    </source>
</evidence>
<comment type="similarity">
    <text evidence="2">Belongs to the EamA transporter family.</text>
</comment>
<comment type="subcellular location">
    <subcellularLocation>
        <location evidence="1">Cell membrane</location>
        <topology evidence="1">Multi-pass membrane protein</topology>
    </subcellularLocation>
</comment>
<evidence type="ECO:0000256" key="3">
    <source>
        <dbReference type="ARBA" id="ARBA00022475"/>
    </source>
</evidence>
<keyword evidence="6 7" id="KW-0472">Membrane</keyword>
<dbReference type="RefSeq" id="WP_171653907.1">
    <property type="nucleotide sequence ID" value="NZ_WHOD01000075.1"/>
</dbReference>
<evidence type="ECO:0000256" key="1">
    <source>
        <dbReference type="ARBA" id="ARBA00004651"/>
    </source>
</evidence>
<feature type="transmembrane region" description="Helical" evidence="7">
    <location>
        <begin position="7"/>
        <end position="26"/>
    </location>
</feature>
<feature type="domain" description="EamA" evidence="8">
    <location>
        <begin position="7"/>
        <end position="141"/>
    </location>
</feature>
<reference evidence="9" key="1">
    <citation type="submission" date="2019-10" db="EMBL/GenBank/DDBJ databases">
        <title>Description of Paenibacillus glebae sp. nov.</title>
        <authorList>
            <person name="Carlier A."/>
            <person name="Qi S."/>
        </authorList>
    </citation>
    <scope>NUCLEOTIDE SEQUENCE</scope>
    <source>
        <strain evidence="9">LMG 31456</strain>
    </source>
</reference>
<dbReference type="InterPro" id="IPR037185">
    <property type="entry name" value="EmrE-like"/>
</dbReference>
<dbReference type="GO" id="GO:0005886">
    <property type="term" value="C:plasma membrane"/>
    <property type="evidence" value="ECO:0007669"/>
    <property type="project" value="UniProtKB-SubCell"/>
</dbReference>
<comment type="caution">
    <text evidence="9">The sequence shown here is derived from an EMBL/GenBank/DDBJ whole genome shotgun (WGS) entry which is preliminary data.</text>
</comment>
<proteinExistence type="inferred from homology"/>
<keyword evidence="5 7" id="KW-1133">Transmembrane helix</keyword>
<dbReference type="PANTHER" id="PTHR32322:SF18">
    <property type="entry name" value="S-ADENOSYLMETHIONINE_S-ADENOSYLHOMOCYSTEINE TRANSPORTER"/>
    <property type="match status" value="1"/>
</dbReference>
<accession>A0A972K1G2</accession>
<evidence type="ECO:0000256" key="5">
    <source>
        <dbReference type="ARBA" id="ARBA00022989"/>
    </source>
</evidence>
<evidence type="ECO:0000256" key="4">
    <source>
        <dbReference type="ARBA" id="ARBA00022692"/>
    </source>
</evidence>
<feature type="transmembrane region" description="Helical" evidence="7">
    <location>
        <begin position="38"/>
        <end position="57"/>
    </location>
</feature>
<name>A0A972K1G2_9BACL</name>
<evidence type="ECO:0000259" key="8">
    <source>
        <dbReference type="Pfam" id="PF00892"/>
    </source>
</evidence>
<organism evidence="9 10">
    <name type="scientific">Paenibacillus foliorum</name>
    <dbReference type="NCBI Taxonomy" id="2654974"/>
    <lineage>
        <taxon>Bacteria</taxon>
        <taxon>Bacillati</taxon>
        <taxon>Bacillota</taxon>
        <taxon>Bacilli</taxon>
        <taxon>Bacillales</taxon>
        <taxon>Paenibacillaceae</taxon>
        <taxon>Paenibacillus</taxon>
    </lineage>
</organism>
<evidence type="ECO:0000256" key="7">
    <source>
        <dbReference type="SAM" id="Phobius"/>
    </source>
</evidence>
<evidence type="ECO:0000256" key="2">
    <source>
        <dbReference type="ARBA" id="ARBA00007362"/>
    </source>
</evidence>
<sequence length="292" mass="31862">MGISRWLAVLLVIIGASSYGLLSPMIKTAYNTGWQEMHITSSQMTMGAVILWVLVLFQRKAWSNPFKGPWLQLSLVGILGLSMCTLLYNSALADLDATVAIVLLFQFTWITIIMESIANRAWPRRNQWLAVGIIMVGTLFSVEIFQADWSRFTVKGLLLGFGSAVAYSFFLFMAGRLKTTMHPLMKSAVMLTSALPLLYLMYPPLFFLQPSGGSLIVWGLLLGALGQAIPTITFTIGIPRIGSTLAAMLGAMELPVGIVASLFILGETVHGGQWFGMLLILAGIILAEKKPS</sequence>
<dbReference type="Pfam" id="PF00892">
    <property type="entry name" value="EamA"/>
    <property type="match status" value="2"/>
</dbReference>
<keyword evidence="3" id="KW-1003">Cell membrane</keyword>
<dbReference type="InterPro" id="IPR050638">
    <property type="entry name" value="AA-Vitamin_Transporters"/>
</dbReference>
<evidence type="ECO:0000256" key="6">
    <source>
        <dbReference type="ARBA" id="ARBA00023136"/>
    </source>
</evidence>
<gene>
    <name evidence="9" type="ORF">GC093_20950</name>
</gene>
<feature type="transmembrane region" description="Helical" evidence="7">
    <location>
        <begin position="184"/>
        <end position="203"/>
    </location>
</feature>
<keyword evidence="10" id="KW-1185">Reference proteome</keyword>
<feature type="transmembrane region" description="Helical" evidence="7">
    <location>
        <begin position="152"/>
        <end position="172"/>
    </location>
</feature>
<dbReference type="SUPFAM" id="SSF103481">
    <property type="entry name" value="Multidrug resistance efflux transporter EmrE"/>
    <property type="match status" value="2"/>
</dbReference>
<evidence type="ECO:0000313" key="9">
    <source>
        <dbReference type="EMBL" id="NOU95676.1"/>
    </source>
</evidence>
<feature type="transmembrane region" description="Helical" evidence="7">
    <location>
        <begin position="245"/>
        <end position="265"/>
    </location>
</feature>
<feature type="transmembrane region" description="Helical" evidence="7">
    <location>
        <begin position="97"/>
        <end position="116"/>
    </location>
</feature>
<dbReference type="AlphaFoldDB" id="A0A972K1G2"/>
<feature type="transmembrane region" description="Helical" evidence="7">
    <location>
        <begin position="69"/>
        <end position="91"/>
    </location>
</feature>
<dbReference type="PANTHER" id="PTHR32322">
    <property type="entry name" value="INNER MEMBRANE TRANSPORTER"/>
    <property type="match status" value="1"/>
</dbReference>
<feature type="transmembrane region" description="Helical" evidence="7">
    <location>
        <begin position="215"/>
        <end position="238"/>
    </location>
</feature>
<feature type="transmembrane region" description="Helical" evidence="7">
    <location>
        <begin position="128"/>
        <end position="146"/>
    </location>
</feature>
<keyword evidence="4 7" id="KW-0812">Transmembrane</keyword>
<dbReference type="Proteomes" id="UP000641588">
    <property type="component" value="Unassembled WGS sequence"/>
</dbReference>
<dbReference type="EMBL" id="WHOD01000075">
    <property type="protein sequence ID" value="NOU95676.1"/>
    <property type="molecule type" value="Genomic_DNA"/>
</dbReference>
<dbReference type="InterPro" id="IPR000620">
    <property type="entry name" value="EamA_dom"/>
</dbReference>
<feature type="domain" description="EamA" evidence="8">
    <location>
        <begin position="155"/>
        <end position="286"/>
    </location>
</feature>
<feature type="transmembrane region" description="Helical" evidence="7">
    <location>
        <begin position="271"/>
        <end position="287"/>
    </location>
</feature>
<protein>
    <submittedName>
        <fullName evidence="9">EamA family transporter</fullName>
    </submittedName>
</protein>